<dbReference type="InterPro" id="IPR009057">
    <property type="entry name" value="Homeodomain-like_sf"/>
</dbReference>
<dbReference type="EMBL" id="FRBG01000015">
    <property type="protein sequence ID" value="SHL20385.1"/>
    <property type="molecule type" value="Genomic_DNA"/>
</dbReference>
<dbReference type="PANTHER" id="PTHR33744">
    <property type="entry name" value="CARBOHYDRATE DIACID REGULATOR"/>
    <property type="match status" value="1"/>
</dbReference>
<dbReference type="Proteomes" id="UP000092605">
    <property type="component" value="Unassembled WGS sequence"/>
</dbReference>
<feature type="domain" description="PucR C-terminal helix-turn-helix" evidence="1">
    <location>
        <begin position="192"/>
        <end position="244"/>
    </location>
</feature>
<organism evidence="2 4">
    <name type="scientific">Alkalithermobacter thermoalcaliphilus JW-YL-7 = DSM 7308</name>
    <dbReference type="NCBI Taxonomy" id="1121328"/>
    <lineage>
        <taxon>Bacteria</taxon>
        <taxon>Bacillati</taxon>
        <taxon>Bacillota</taxon>
        <taxon>Clostridia</taxon>
        <taxon>Peptostreptococcales</taxon>
        <taxon>Tepidibacteraceae</taxon>
        <taxon>Alkalithermobacter</taxon>
    </lineage>
</organism>
<reference evidence="2 4" key="1">
    <citation type="submission" date="2016-02" db="EMBL/GenBank/DDBJ databases">
        <title>Draft genome sequence for Clostridium paradoxum JW-YL-7.</title>
        <authorList>
            <person name="Utturkar S.M."/>
            <person name="Lancaster A."/>
            <person name="Poole F.L."/>
            <person name="Adams M.W."/>
            <person name="Brown S.D."/>
        </authorList>
    </citation>
    <scope>NUCLEOTIDE SEQUENCE [LARGE SCALE GENOMIC DNA]</scope>
    <source>
        <strain evidence="2 4">JW-YL-7</strain>
    </source>
</reference>
<dbReference type="EMBL" id="LSFY01000001">
    <property type="protein sequence ID" value="KXZ40647.1"/>
    <property type="molecule type" value="Genomic_DNA"/>
</dbReference>
<keyword evidence="5" id="KW-1185">Reference proteome</keyword>
<protein>
    <submittedName>
        <fullName evidence="3">PucR C-terminal helix-turn-helix domain-containing protein</fullName>
    </submittedName>
    <submittedName>
        <fullName evidence="2">Putative transcriptional regulator, PucR family</fullName>
    </submittedName>
</protein>
<dbReference type="Pfam" id="PF13556">
    <property type="entry name" value="HTH_30"/>
    <property type="match status" value="1"/>
</dbReference>
<evidence type="ECO:0000313" key="4">
    <source>
        <dbReference type="Proteomes" id="UP000092605"/>
    </source>
</evidence>
<dbReference type="OrthoDB" id="212459at2"/>
<reference evidence="3 5" key="2">
    <citation type="submission" date="2016-11" db="EMBL/GenBank/DDBJ databases">
        <authorList>
            <person name="Varghese N."/>
            <person name="Submissions S."/>
        </authorList>
    </citation>
    <scope>NUCLEOTIDE SEQUENCE [LARGE SCALE GENOMIC DNA]</scope>
    <source>
        <strain evidence="3 5">DSM 7308</strain>
    </source>
</reference>
<evidence type="ECO:0000259" key="1">
    <source>
        <dbReference type="Pfam" id="PF13556"/>
    </source>
</evidence>
<sequence>MKDLIKFLEEKIDKKINIYEYDEKLKDKYQEVKFDGKKYLIEIKEKEYQSIKGHTYILKCNENQKEAIDILKNLFLECSIYKKEDYIILVSDQKNIDTKKIIDILESEVYVSVKIVYIGYISDIDQLNIRLNVAKDIIKYTQRTNEKRGTFKLRDFIKYDILSSLENDKIKKYISYIFEEKDISLLDKETIKTALEFINCDLNIAKTSKKLYIHRNTLIYRLDKVKDILGLDLRKFEDAFYFYIGIFFWRK</sequence>
<dbReference type="SUPFAM" id="SSF46689">
    <property type="entry name" value="Homeodomain-like"/>
    <property type="match status" value="1"/>
</dbReference>
<dbReference type="PANTHER" id="PTHR33744:SF15">
    <property type="entry name" value="CARBOHYDRATE DIACID REGULATOR"/>
    <property type="match status" value="1"/>
</dbReference>
<dbReference type="RefSeq" id="WP_066071854.1">
    <property type="nucleotide sequence ID" value="NZ_FRBG01000015.1"/>
</dbReference>
<dbReference type="AlphaFoldDB" id="A0A150FSP8"/>
<gene>
    <name evidence="2" type="ORF">JWYL7_1722</name>
    <name evidence="3" type="ORF">SAMN05661008_01668</name>
</gene>
<name>A0A150FSP8_CLOPD</name>
<evidence type="ECO:0000313" key="5">
    <source>
        <dbReference type="Proteomes" id="UP000323392"/>
    </source>
</evidence>
<dbReference type="InterPro" id="IPR042070">
    <property type="entry name" value="PucR_C-HTH_sf"/>
</dbReference>
<dbReference type="PATRIC" id="fig|1121328.3.peg.1733"/>
<comment type="caution">
    <text evidence="2">The sequence shown here is derived from an EMBL/GenBank/DDBJ whole genome shotgun (WGS) entry which is preliminary data.</text>
</comment>
<dbReference type="InterPro" id="IPR051448">
    <property type="entry name" value="CdaR-like_regulators"/>
</dbReference>
<dbReference type="Gene3D" id="1.10.10.2840">
    <property type="entry name" value="PucR C-terminal helix-turn-helix domain"/>
    <property type="match status" value="1"/>
</dbReference>
<dbReference type="Proteomes" id="UP000323392">
    <property type="component" value="Unassembled WGS sequence"/>
</dbReference>
<evidence type="ECO:0000313" key="3">
    <source>
        <dbReference type="EMBL" id="SHL20385.1"/>
    </source>
</evidence>
<proteinExistence type="predicted"/>
<dbReference type="InterPro" id="IPR025736">
    <property type="entry name" value="PucR_C-HTH_dom"/>
</dbReference>
<evidence type="ECO:0000313" key="2">
    <source>
        <dbReference type="EMBL" id="KXZ40647.1"/>
    </source>
</evidence>
<dbReference type="STRING" id="1121328.JWYL7_1722"/>
<accession>A0A150FSP8</accession>